<dbReference type="PANTHER" id="PTHR30222">
    <property type="entry name" value="SPERMIDINE/PUTRESCINE-BINDING PERIPLASMIC PROTEIN"/>
    <property type="match status" value="1"/>
</dbReference>
<dbReference type="EMBL" id="BMIQ01000005">
    <property type="protein sequence ID" value="GGE11162.1"/>
    <property type="molecule type" value="Genomic_DNA"/>
</dbReference>
<dbReference type="AlphaFoldDB" id="A0A916ZT11"/>
<dbReference type="InterPro" id="IPR019546">
    <property type="entry name" value="TAT_signal_bac_arc"/>
</dbReference>
<reference evidence="3" key="2">
    <citation type="submission" date="2020-09" db="EMBL/GenBank/DDBJ databases">
        <authorList>
            <person name="Sun Q."/>
            <person name="Zhou Y."/>
        </authorList>
    </citation>
    <scope>NUCLEOTIDE SEQUENCE</scope>
    <source>
        <strain evidence="3">CGMCC 1.15367</strain>
    </source>
</reference>
<keyword evidence="4" id="KW-1185">Reference proteome</keyword>
<evidence type="ECO:0000256" key="2">
    <source>
        <dbReference type="ARBA" id="ARBA00022764"/>
    </source>
</evidence>
<reference evidence="3" key="1">
    <citation type="journal article" date="2014" name="Int. J. Syst. Evol. Microbiol.">
        <title>Complete genome sequence of Corynebacterium casei LMG S-19264T (=DSM 44701T), isolated from a smear-ripened cheese.</title>
        <authorList>
            <consortium name="US DOE Joint Genome Institute (JGI-PGF)"/>
            <person name="Walter F."/>
            <person name="Albersmeier A."/>
            <person name="Kalinowski J."/>
            <person name="Ruckert C."/>
        </authorList>
    </citation>
    <scope>NUCLEOTIDE SEQUENCE</scope>
    <source>
        <strain evidence="3">CGMCC 1.15367</strain>
    </source>
</reference>
<proteinExistence type="predicted"/>
<dbReference type="PROSITE" id="PS51318">
    <property type="entry name" value="TAT"/>
    <property type="match status" value="1"/>
</dbReference>
<dbReference type="Proteomes" id="UP000644699">
    <property type="component" value="Unassembled WGS sequence"/>
</dbReference>
<dbReference type="RefSeq" id="WP_188910366.1">
    <property type="nucleotide sequence ID" value="NZ_BMIQ01000005.1"/>
</dbReference>
<evidence type="ECO:0000313" key="4">
    <source>
        <dbReference type="Proteomes" id="UP000644699"/>
    </source>
</evidence>
<accession>A0A916ZT11</accession>
<dbReference type="NCBIfam" id="TIGR01409">
    <property type="entry name" value="TAT_signal_seq"/>
    <property type="match status" value="1"/>
</dbReference>
<dbReference type="Pfam" id="PF13416">
    <property type="entry name" value="SBP_bac_8"/>
    <property type="match status" value="1"/>
</dbReference>
<organism evidence="3 4">
    <name type="scientific">Aureimonas endophytica</name>
    <dbReference type="NCBI Taxonomy" id="2027858"/>
    <lineage>
        <taxon>Bacteria</taxon>
        <taxon>Pseudomonadati</taxon>
        <taxon>Pseudomonadota</taxon>
        <taxon>Alphaproteobacteria</taxon>
        <taxon>Hyphomicrobiales</taxon>
        <taxon>Aurantimonadaceae</taxon>
        <taxon>Aureimonas</taxon>
    </lineage>
</organism>
<evidence type="ECO:0000256" key="1">
    <source>
        <dbReference type="ARBA" id="ARBA00022729"/>
    </source>
</evidence>
<dbReference type="SUPFAM" id="SSF53850">
    <property type="entry name" value="Periplasmic binding protein-like II"/>
    <property type="match status" value="1"/>
</dbReference>
<dbReference type="InterPro" id="IPR006059">
    <property type="entry name" value="SBP"/>
</dbReference>
<dbReference type="InterPro" id="IPR006311">
    <property type="entry name" value="TAT_signal"/>
</dbReference>
<comment type="caution">
    <text evidence="3">The sequence shown here is derived from an EMBL/GenBank/DDBJ whole genome shotgun (WGS) entry which is preliminary data.</text>
</comment>
<name>A0A916ZT11_9HYPH</name>
<dbReference type="PANTHER" id="PTHR30222:SF17">
    <property type="entry name" value="SPERMIDINE_PUTRESCINE-BINDING PERIPLASMIC PROTEIN"/>
    <property type="match status" value="1"/>
</dbReference>
<protein>
    <submittedName>
        <fullName evidence="3">ABC transporter substrate-binding protein</fullName>
    </submittedName>
</protein>
<dbReference type="Gene3D" id="3.40.190.10">
    <property type="entry name" value="Periplasmic binding protein-like II"/>
    <property type="match status" value="2"/>
</dbReference>
<gene>
    <name evidence="3" type="ORF">GCM10011390_32740</name>
</gene>
<keyword evidence="1" id="KW-0732">Signal</keyword>
<sequence length="428" mass="47187">MNETRTGGLSRRSFLKSTAALGAAAAGSGAITGFPYVMAAEKVTLRYLGTAVNQSKEIADKVKEDLGITIEYVPVTTDEVAKRVLTQANTFDIVDSEYFSLKKLMPSGHLQGMDAKKIKEFDNITPVFTKGELPDGKKIGAQGTAPWKVLYKEERMGKKFAAAPTEWITLIPTVYNADTLGIRPDLIKRPIESWSELLNPEFKGKASILNIPSIGIMDAALCIEGMGKYKYPDKGNMTRDEIDMTIETLIEAKKAGQFRALWQDFNQSVNLMASGETVIQSMWSPAVTAVRAKGIDCVYQPLKEGYRAWASGFGLPSTLEGKKLDAAYEFINWFLSGWAGAFLNRQGYYSAVLSTAEKSMQPYEWAYWMKGEKAEKDIMSPMGDKIAAAGSVRDGGSFEARIGGISCWNSVMDEDAYMVRKWNEFVAA</sequence>
<evidence type="ECO:0000313" key="3">
    <source>
        <dbReference type="EMBL" id="GGE11162.1"/>
    </source>
</evidence>
<keyword evidence="2" id="KW-0574">Periplasm</keyword>
<dbReference type="Pfam" id="PF10518">
    <property type="entry name" value="TAT_signal"/>
    <property type="match status" value="1"/>
</dbReference>